<dbReference type="SMART" id="SM00470">
    <property type="entry name" value="ParB"/>
    <property type="match status" value="1"/>
</dbReference>
<name>A0A8I0N4P5_BRUAN</name>
<sequence length="336" mass="37321">MARKNIFASVIDQGGTPANPRAPVDYVPTGASRTLLTSFTEMAEQAERLREGETIVEVDPALVDDSFANDRFDLTDPEFAVEYAGVRDAIRDHGQDTPALVRPHPHRPGAYMLVFGHLRKRIAIDLKRKLRVVVREMSDRDHIIAQGQENTGRANTSFIEKARFAANIVARKLDNDNSTVFEALRVDGATLSKMLAVANIPEQLLDAIGRARKTGRDRWYELKQTLDRPGHLEIAMAATQEPGFNVLRSDARFDAVVSRLKAPKPRRRVVSTPPKRNWAPADGSLAAEMTGEGKRYTIAIKAKGADALAFGDYLSENLDDLYEAFRRAKRATKDGD</sequence>
<dbReference type="GO" id="GO:0003677">
    <property type="term" value="F:DNA binding"/>
    <property type="evidence" value="ECO:0007669"/>
    <property type="project" value="InterPro"/>
</dbReference>
<reference evidence="3" key="1">
    <citation type="submission" date="2020-09" db="EMBL/GenBank/DDBJ databases">
        <authorList>
            <person name="Dalcin Martins P."/>
        </authorList>
    </citation>
    <scope>NUCLEOTIDE SEQUENCE</scope>
    <source>
        <strain evidence="3">MAG47</strain>
    </source>
</reference>
<dbReference type="NCBIfam" id="TIGR03454">
    <property type="entry name" value="partition_RepB"/>
    <property type="match status" value="1"/>
</dbReference>
<dbReference type="NCBIfam" id="TIGR00180">
    <property type="entry name" value="parB_part"/>
    <property type="match status" value="1"/>
</dbReference>
<dbReference type="Gene3D" id="1.10.10.2830">
    <property type="match status" value="1"/>
</dbReference>
<dbReference type="PANTHER" id="PTHR33375">
    <property type="entry name" value="CHROMOSOME-PARTITIONING PROTEIN PARB-RELATED"/>
    <property type="match status" value="1"/>
</dbReference>
<dbReference type="GO" id="GO:0005694">
    <property type="term" value="C:chromosome"/>
    <property type="evidence" value="ECO:0007669"/>
    <property type="project" value="TreeGrafter"/>
</dbReference>
<dbReference type="InterPro" id="IPR011111">
    <property type="entry name" value="Plasmid_RepB"/>
</dbReference>
<comment type="similarity">
    <text evidence="1">Belongs to the ParB family.</text>
</comment>
<dbReference type="InterPro" id="IPR017819">
    <property type="entry name" value="Plasmid_partition_RepB"/>
</dbReference>
<dbReference type="PANTHER" id="PTHR33375:SF1">
    <property type="entry name" value="CHROMOSOME-PARTITIONING PROTEIN PARB-RELATED"/>
    <property type="match status" value="1"/>
</dbReference>
<dbReference type="InterPro" id="IPR004437">
    <property type="entry name" value="ParB/RepB/Spo0J"/>
</dbReference>
<dbReference type="InterPro" id="IPR050336">
    <property type="entry name" value="Chromosome_partition/occlusion"/>
</dbReference>
<dbReference type="SUPFAM" id="SSF110849">
    <property type="entry name" value="ParB/Sulfiredoxin"/>
    <property type="match status" value="1"/>
</dbReference>
<dbReference type="EMBL" id="JACZKO010000024">
    <property type="protein sequence ID" value="MBE0560603.1"/>
    <property type="molecule type" value="Genomic_DNA"/>
</dbReference>
<evidence type="ECO:0000313" key="3">
    <source>
        <dbReference type="EMBL" id="MBE0560603.1"/>
    </source>
</evidence>
<organism evidence="3 4">
    <name type="scientific">Brucella anthropi</name>
    <name type="common">Ochrobactrum anthropi</name>
    <dbReference type="NCBI Taxonomy" id="529"/>
    <lineage>
        <taxon>Bacteria</taxon>
        <taxon>Pseudomonadati</taxon>
        <taxon>Pseudomonadota</taxon>
        <taxon>Alphaproteobacteria</taxon>
        <taxon>Hyphomicrobiales</taxon>
        <taxon>Brucellaceae</taxon>
        <taxon>Brucella/Ochrobactrum group</taxon>
        <taxon>Brucella</taxon>
    </lineage>
</organism>
<evidence type="ECO:0000313" key="4">
    <source>
        <dbReference type="Proteomes" id="UP000642265"/>
    </source>
</evidence>
<accession>A0A8I0N4P5</accession>
<dbReference type="Pfam" id="PF02195">
    <property type="entry name" value="ParB_N"/>
    <property type="match status" value="1"/>
</dbReference>
<dbReference type="CDD" id="cd16405">
    <property type="entry name" value="RepB_like_N"/>
    <property type="match status" value="1"/>
</dbReference>
<evidence type="ECO:0000259" key="2">
    <source>
        <dbReference type="SMART" id="SM00470"/>
    </source>
</evidence>
<dbReference type="GO" id="GO:0007059">
    <property type="term" value="P:chromosome segregation"/>
    <property type="evidence" value="ECO:0007669"/>
    <property type="project" value="TreeGrafter"/>
</dbReference>
<proteinExistence type="inferred from homology"/>
<dbReference type="InterPro" id="IPR036086">
    <property type="entry name" value="ParB/Sulfiredoxin_sf"/>
</dbReference>
<evidence type="ECO:0000256" key="1">
    <source>
        <dbReference type="ARBA" id="ARBA00006295"/>
    </source>
</evidence>
<reference evidence="3" key="2">
    <citation type="submission" date="2020-10" db="EMBL/GenBank/DDBJ databases">
        <title>Enrichment of novel Verrucomicrobia, Bacteroidetes and Krumholzibacteria in an oxygen-limited, methane- and iron-fed bioreactor inoculated with Bothnian Sea sediments.</title>
        <authorList>
            <person name="Martins P.D."/>
            <person name="de Jong A."/>
            <person name="Lenstra W.K."/>
            <person name="van Helmond N.A.G.M."/>
            <person name="Slomp C.P."/>
            <person name="Jetten M.S.M."/>
            <person name="Welte C.U."/>
            <person name="Rasigraf O."/>
        </authorList>
    </citation>
    <scope>NUCLEOTIDE SEQUENCE</scope>
    <source>
        <strain evidence="3">MAG47</strain>
    </source>
</reference>
<dbReference type="Pfam" id="PF07506">
    <property type="entry name" value="RepB"/>
    <property type="match status" value="1"/>
</dbReference>
<dbReference type="InterPro" id="IPR003115">
    <property type="entry name" value="ParB_N"/>
</dbReference>
<gene>
    <name evidence="3" type="primary">repB</name>
    <name evidence="3" type="ORF">IH622_07245</name>
</gene>
<dbReference type="AlphaFoldDB" id="A0A8I0N4P5"/>
<protein>
    <submittedName>
        <fullName evidence="3">Plasmid partitioning protein RepB</fullName>
    </submittedName>
</protein>
<dbReference type="SUPFAM" id="SSF109709">
    <property type="entry name" value="KorB DNA-binding domain-like"/>
    <property type="match status" value="1"/>
</dbReference>
<dbReference type="InterPro" id="IPR037972">
    <property type="entry name" value="RepB_N"/>
</dbReference>
<dbReference type="Proteomes" id="UP000642265">
    <property type="component" value="Unassembled WGS sequence"/>
</dbReference>
<comment type="caution">
    <text evidence="3">The sequence shown here is derived from an EMBL/GenBank/DDBJ whole genome shotgun (WGS) entry which is preliminary data.</text>
</comment>
<feature type="domain" description="ParB-like N-terminal" evidence="2">
    <location>
        <begin position="56"/>
        <end position="151"/>
    </location>
</feature>